<feature type="domain" description="NAD(P)-binding" evidence="8">
    <location>
        <begin position="4"/>
        <end position="309"/>
    </location>
</feature>
<dbReference type="RefSeq" id="WP_033191467.1">
    <property type="nucleotide sequence ID" value="NZ_CP014334.2"/>
</dbReference>
<evidence type="ECO:0000256" key="3">
    <source>
        <dbReference type="ARBA" id="ARBA00008178"/>
    </source>
</evidence>
<keyword evidence="5" id="KW-0520">NAD</keyword>
<dbReference type="InterPro" id="IPR005888">
    <property type="entry name" value="dTDP_Gluc_deHydtase"/>
</dbReference>
<evidence type="ECO:0000256" key="7">
    <source>
        <dbReference type="RuleBase" id="RU004473"/>
    </source>
</evidence>
<keyword evidence="10" id="KW-1185">Reference proteome</keyword>
<protein>
    <recommendedName>
        <fullName evidence="4 7">dTDP-glucose 4,6-dehydratase</fullName>
        <ecNumber evidence="4 7">4.2.1.46</ecNumber>
    </recommendedName>
</protein>
<evidence type="ECO:0000313" key="10">
    <source>
        <dbReference type="Proteomes" id="UP000093740"/>
    </source>
</evidence>
<dbReference type="InterPro" id="IPR036291">
    <property type="entry name" value="NAD(P)-bd_dom_sf"/>
</dbReference>
<dbReference type="InterPro" id="IPR016040">
    <property type="entry name" value="NAD(P)-bd_dom"/>
</dbReference>
<accession>A0AAI8CKP5</accession>
<dbReference type="CDD" id="cd05246">
    <property type="entry name" value="dTDP_GD_SDR_e"/>
    <property type="match status" value="1"/>
</dbReference>
<dbReference type="FunFam" id="3.40.50.720:FF:000304">
    <property type="entry name" value="UDP-glucose 4,6-dehydratase"/>
    <property type="match status" value="1"/>
</dbReference>
<dbReference type="EMBL" id="CP014334">
    <property type="protein sequence ID" value="AMW32007.1"/>
    <property type="molecule type" value="Genomic_DNA"/>
</dbReference>
<evidence type="ECO:0000256" key="2">
    <source>
        <dbReference type="ARBA" id="ARBA00001911"/>
    </source>
</evidence>
<dbReference type="PANTHER" id="PTHR43000">
    <property type="entry name" value="DTDP-D-GLUCOSE 4,6-DEHYDRATASE-RELATED"/>
    <property type="match status" value="1"/>
</dbReference>
<dbReference type="GO" id="GO:0009225">
    <property type="term" value="P:nucleotide-sugar metabolic process"/>
    <property type="evidence" value="ECO:0007669"/>
    <property type="project" value="InterPro"/>
</dbReference>
<evidence type="ECO:0000256" key="6">
    <source>
        <dbReference type="ARBA" id="ARBA00023239"/>
    </source>
</evidence>
<proteinExistence type="inferred from homology"/>
<comment type="similarity">
    <text evidence="3 7">Belongs to the NAD(P)-dependent epimerase/dehydratase family. dTDP-glucose dehydratase subfamily.</text>
</comment>
<comment type="cofactor">
    <cofactor evidence="2 7">
        <name>NAD(+)</name>
        <dbReference type="ChEBI" id="CHEBI:57540"/>
    </cofactor>
</comment>
<sequence>MKYLITGGAGFIGTNFIYYMLEKHPENEYVCLDKLTYAGNLANLKKAMEYKNFRFVKGDIGDREFVFSLFEQEKFDIVVNFAAESHVDRSIENPGPFLTTNVLGTQVLLDACRKYGIVRFHQISTDEVYGDLPLDRPELKFKESDPLKPSSPYSASKASADLLVLAYHRTYGLPVTISRCSNNYGPYQFPEKLIPLMIINAMNEKELPVYGAGQNVRDWIYVTDHCEAIELILEKGRVGEVYNIGGNCEKRNIDVVKMIVQKLGKPEELIRYVKDRPGHDLRYAMDISKMREEFGWEPKVGFEEGIEKTIEWYRSNKEWWMEIINGEYMEYYDRMYSKR</sequence>
<dbReference type="EC" id="4.2.1.46" evidence="4 7"/>
<evidence type="ECO:0000256" key="5">
    <source>
        <dbReference type="ARBA" id="ARBA00023027"/>
    </source>
</evidence>
<keyword evidence="6 7" id="KW-0456">Lyase</keyword>
<dbReference type="SUPFAM" id="SSF51735">
    <property type="entry name" value="NAD(P)-binding Rossmann-fold domains"/>
    <property type="match status" value="1"/>
</dbReference>
<dbReference type="Pfam" id="PF16363">
    <property type="entry name" value="GDP_Man_Dehyd"/>
    <property type="match status" value="1"/>
</dbReference>
<dbReference type="NCBIfam" id="TIGR01181">
    <property type="entry name" value="dTDP_gluc_dehyt"/>
    <property type="match status" value="1"/>
</dbReference>
<name>A0AAI8CKP5_FERIS</name>
<organism evidence="9 10">
    <name type="scientific">Fervidobacterium islandicum</name>
    <dbReference type="NCBI Taxonomy" id="2423"/>
    <lineage>
        <taxon>Bacteria</taxon>
        <taxon>Thermotogati</taxon>
        <taxon>Thermotogota</taxon>
        <taxon>Thermotogae</taxon>
        <taxon>Thermotogales</taxon>
        <taxon>Fervidobacteriaceae</taxon>
        <taxon>Fervidobacterium</taxon>
    </lineage>
</organism>
<dbReference type="GO" id="GO:0008460">
    <property type="term" value="F:dTDP-glucose 4,6-dehydratase activity"/>
    <property type="evidence" value="ECO:0007669"/>
    <property type="project" value="UniProtKB-EC"/>
</dbReference>
<gene>
    <name evidence="9" type="primary">rfbB</name>
    <name evidence="9" type="ORF">NA23_00730</name>
</gene>
<dbReference type="AlphaFoldDB" id="A0AAI8CKP5"/>
<evidence type="ECO:0000313" key="9">
    <source>
        <dbReference type="EMBL" id="AMW32007.1"/>
    </source>
</evidence>
<reference evidence="9 10" key="1">
    <citation type="journal article" date="2015" name="Stand. Genomic Sci.">
        <title>Genome sequence of a native-feather degrading extremely thermophilic Eubacterium, Fervidobacterium islandicum AW-1.</title>
        <authorList>
            <person name="Lee Y.J."/>
            <person name="Jeong H."/>
            <person name="Park G.S."/>
            <person name="Kwak Y."/>
            <person name="Lee S.J."/>
            <person name="Lee S.J."/>
            <person name="Park M.K."/>
            <person name="Kim J.Y."/>
            <person name="Kang H.K."/>
            <person name="Shin J.H."/>
            <person name="Lee D.W."/>
        </authorList>
    </citation>
    <scope>NUCLEOTIDE SEQUENCE [LARGE SCALE GENOMIC DNA]</scope>
    <source>
        <strain evidence="9 10">AW-1</strain>
    </source>
</reference>
<dbReference type="Gene3D" id="3.40.50.720">
    <property type="entry name" value="NAD(P)-binding Rossmann-like Domain"/>
    <property type="match status" value="1"/>
</dbReference>
<evidence type="ECO:0000256" key="4">
    <source>
        <dbReference type="ARBA" id="ARBA00011990"/>
    </source>
</evidence>
<dbReference type="Gene3D" id="3.90.25.10">
    <property type="entry name" value="UDP-galactose 4-epimerase, domain 1"/>
    <property type="match status" value="1"/>
</dbReference>
<comment type="catalytic activity">
    <reaction evidence="1 7">
        <text>dTDP-alpha-D-glucose = dTDP-4-dehydro-6-deoxy-alpha-D-glucose + H2O</text>
        <dbReference type="Rhea" id="RHEA:17221"/>
        <dbReference type="ChEBI" id="CHEBI:15377"/>
        <dbReference type="ChEBI" id="CHEBI:57477"/>
        <dbReference type="ChEBI" id="CHEBI:57649"/>
        <dbReference type="EC" id="4.2.1.46"/>
    </reaction>
</comment>
<dbReference type="Proteomes" id="UP000093740">
    <property type="component" value="Chromosome"/>
</dbReference>
<evidence type="ECO:0000259" key="8">
    <source>
        <dbReference type="Pfam" id="PF16363"/>
    </source>
</evidence>
<dbReference type="KEGG" id="fia:NA23_00730"/>
<evidence type="ECO:0000256" key="1">
    <source>
        <dbReference type="ARBA" id="ARBA00001539"/>
    </source>
</evidence>